<organism evidence="2 4">
    <name type="scientific">Salegentibacter salarius</name>
    <dbReference type="NCBI Taxonomy" id="435906"/>
    <lineage>
        <taxon>Bacteria</taxon>
        <taxon>Pseudomonadati</taxon>
        <taxon>Bacteroidota</taxon>
        <taxon>Flavobacteriia</taxon>
        <taxon>Flavobacteriales</taxon>
        <taxon>Flavobacteriaceae</taxon>
        <taxon>Salegentibacter</taxon>
    </lineage>
</organism>
<protein>
    <submittedName>
        <fullName evidence="2">Uncharacterized protein</fullName>
    </submittedName>
</protein>
<evidence type="ECO:0000313" key="2">
    <source>
        <dbReference type="EMBL" id="PKD21223.1"/>
    </source>
</evidence>
<sequence>MENKQKKGFIVEAIFKEIENCDRMLASYESRKDPLLHKTENWGWITSKEIERKKNIEFMKFNLGKHLQELVRLLDLVMQNKKIRCENCNNVISGD</sequence>
<comment type="caution">
    <text evidence="2">The sequence shown here is derived from an EMBL/GenBank/DDBJ whole genome shotgun (WGS) entry which is preliminary data.</text>
</comment>
<evidence type="ECO:0000313" key="3">
    <source>
        <dbReference type="Proteomes" id="UP000176009"/>
    </source>
</evidence>
<accession>A0A2N0U2J0</accession>
<reference evidence="1 3" key="2">
    <citation type="submission" date="2016-09" db="EMBL/GenBank/DDBJ databases">
        <title>Genome Sequence of Salegentibacter salarius,Isolated from a Marine Solar Saltern of the Yellow Sea in South Korea.</title>
        <authorList>
            <person name="Zheng Q."/>
            <person name="Liu Y."/>
        </authorList>
    </citation>
    <scope>NUCLEOTIDE SEQUENCE [LARGE SCALE GENOMIC DNA]</scope>
    <source>
        <strain evidence="1 3">KCTC 12974</strain>
    </source>
</reference>
<gene>
    <name evidence="2" type="ORF">APR40_07280</name>
    <name evidence="1" type="ORF">BHS39_07285</name>
</gene>
<reference evidence="2 4" key="1">
    <citation type="submission" date="2015-10" db="EMBL/GenBank/DDBJ databases">
        <title>Draft genome sequence of Salegentibacter salinarum KCTC 12975.</title>
        <authorList>
            <person name="Lin W."/>
            <person name="Zheng Q."/>
        </authorList>
    </citation>
    <scope>NUCLEOTIDE SEQUENCE [LARGE SCALE GENOMIC DNA]</scope>
    <source>
        <strain evidence="2 4">KCTC 12974</strain>
    </source>
</reference>
<dbReference type="Proteomes" id="UP000232533">
    <property type="component" value="Unassembled WGS sequence"/>
</dbReference>
<evidence type="ECO:0000313" key="4">
    <source>
        <dbReference type="Proteomes" id="UP000232533"/>
    </source>
</evidence>
<dbReference type="EMBL" id="MJBR01000002">
    <property type="protein sequence ID" value="OEY73762.1"/>
    <property type="molecule type" value="Genomic_DNA"/>
</dbReference>
<dbReference type="Proteomes" id="UP000176009">
    <property type="component" value="Unassembled WGS sequence"/>
</dbReference>
<dbReference type="AlphaFoldDB" id="A0A2N0U2J0"/>
<dbReference type="EMBL" id="LKTR01000004">
    <property type="protein sequence ID" value="PKD21223.1"/>
    <property type="molecule type" value="Genomic_DNA"/>
</dbReference>
<keyword evidence="3" id="KW-1185">Reference proteome</keyword>
<dbReference type="RefSeq" id="WP_070052786.1">
    <property type="nucleotide sequence ID" value="NZ_FVZF01000010.1"/>
</dbReference>
<name>A0A2N0U2J0_9FLAO</name>
<proteinExistence type="predicted"/>
<evidence type="ECO:0000313" key="1">
    <source>
        <dbReference type="EMBL" id="OEY73762.1"/>
    </source>
</evidence>